<feature type="region of interest" description="Disordered" evidence="1">
    <location>
        <begin position="88"/>
        <end position="126"/>
    </location>
</feature>
<comment type="caution">
    <text evidence="2">The sequence shown here is derived from an EMBL/GenBank/DDBJ whole genome shotgun (WGS) entry which is preliminary data.</text>
</comment>
<accession>A0A8S0UZ82</accession>
<reference evidence="2 3" key="1">
    <citation type="submission" date="2019-12" db="EMBL/GenBank/DDBJ databases">
        <authorList>
            <person name="Alioto T."/>
            <person name="Alioto T."/>
            <person name="Gomez Garrido J."/>
        </authorList>
    </citation>
    <scope>NUCLEOTIDE SEQUENCE [LARGE SCALE GENOMIC DNA]</scope>
</reference>
<name>A0A8S0UZ82_OLEEU</name>
<feature type="compositionally biased region" description="Low complexity" evidence="1">
    <location>
        <begin position="101"/>
        <end position="111"/>
    </location>
</feature>
<sequence>MQSTMRSYMDNSLSSFFNTHLEKGEKLFQQQKWQEDHYQTMHSYVDTSLDSMRYYVDEQNKNTLQKLSEWRSDMEVIISCTQEDIPIGICPIPDDRPKDASTSQQVESSETSQREKKKGKTNTIFV</sequence>
<dbReference type="Gramene" id="OE9A109964T1">
    <property type="protein sequence ID" value="OE9A109964C1"/>
    <property type="gene ID" value="OE9A109964"/>
</dbReference>
<evidence type="ECO:0000313" key="2">
    <source>
        <dbReference type="EMBL" id="CAA3023198.1"/>
    </source>
</evidence>
<dbReference type="Proteomes" id="UP000594638">
    <property type="component" value="Unassembled WGS sequence"/>
</dbReference>
<dbReference type="EMBL" id="CACTIH010009085">
    <property type="protein sequence ID" value="CAA3023198.1"/>
    <property type="molecule type" value="Genomic_DNA"/>
</dbReference>
<dbReference type="AlphaFoldDB" id="A0A8S0UZ82"/>
<keyword evidence="3" id="KW-1185">Reference proteome</keyword>
<evidence type="ECO:0000313" key="3">
    <source>
        <dbReference type="Proteomes" id="UP000594638"/>
    </source>
</evidence>
<organism evidence="2 3">
    <name type="scientific">Olea europaea subsp. europaea</name>
    <dbReference type="NCBI Taxonomy" id="158383"/>
    <lineage>
        <taxon>Eukaryota</taxon>
        <taxon>Viridiplantae</taxon>
        <taxon>Streptophyta</taxon>
        <taxon>Embryophyta</taxon>
        <taxon>Tracheophyta</taxon>
        <taxon>Spermatophyta</taxon>
        <taxon>Magnoliopsida</taxon>
        <taxon>eudicotyledons</taxon>
        <taxon>Gunneridae</taxon>
        <taxon>Pentapetalae</taxon>
        <taxon>asterids</taxon>
        <taxon>lamiids</taxon>
        <taxon>Lamiales</taxon>
        <taxon>Oleaceae</taxon>
        <taxon>Oleeae</taxon>
        <taxon>Olea</taxon>
    </lineage>
</organism>
<proteinExistence type="predicted"/>
<evidence type="ECO:0000256" key="1">
    <source>
        <dbReference type="SAM" id="MobiDB-lite"/>
    </source>
</evidence>
<gene>
    <name evidence="2" type="ORF">OLEA9_A109964</name>
</gene>
<protein>
    <submittedName>
        <fullName evidence="2">Uncharacterized protein</fullName>
    </submittedName>
</protein>